<dbReference type="InterPro" id="IPR000597">
    <property type="entry name" value="Ribosomal_uL3"/>
</dbReference>
<dbReference type="GO" id="GO:0022625">
    <property type="term" value="C:cytosolic large ribosomal subunit"/>
    <property type="evidence" value="ECO:0007669"/>
    <property type="project" value="TreeGrafter"/>
</dbReference>
<accession>A0A1F7RI20</accession>
<dbReference type="FunFam" id="2.40.30.10:FF:000004">
    <property type="entry name" value="50S ribosomal protein L3"/>
    <property type="match status" value="1"/>
</dbReference>
<evidence type="ECO:0000256" key="9">
    <source>
        <dbReference type="RuleBase" id="RU003906"/>
    </source>
</evidence>
<dbReference type="InterPro" id="IPR019927">
    <property type="entry name" value="Ribosomal_uL3_bac/org-type"/>
</dbReference>
<evidence type="ECO:0000256" key="4">
    <source>
        <dbReference type="ARBA" id="ARBA00022980"/>
    </source>
</evidence>
<sequence>MDGIFGKKEKTTRVFTKTGDMVAVTAIEVPPCHITQIKDKDRHGYNAIQVAVGEVKKNPNNPIKGHFKKSGVTPTKILKEIRVEDLNEFKLGQDLKVDIFKEGDKVDVVGVSKGKGFAGVIKRHNFAGGPQTHGSRFHRSVGSIGSRKPRRVFKGKRMPGRLGGERVTVQNLEIEKIIPDQNLLLVKGAVPGTRGGLLFIKKAVKG</sequence>
<organism evidence="10 11">
    <name type="scientific">Candidatus Schekmanbacteria bacterium GWA2_38_11</name>
    <dbReference type="NCBI Taxonomy" id="1817876"/>
    <lineage>
        <taxon>Bacteria</taxon>
        <taxon>Candidatus Schekmaniibacteriota</taxon>
    </lineage>
</organism>
<dbReference type="FunFam" id="3.30.160.810:FF:000001">
    <property type="entry name" value="50S ribosomal protein L3"/>
    <property type="match status" value="1"/>
</dbReference>
<dbReference type="Gene3D" id="2.40.30.10">
    <property type="entry name" value="Translation factors"/>
    <property type="match status" value="1"/>
</dbReference>
<evidence type="ECO:0000313" key="10">
    <source>
        <dbReference type="EMBL" id="OGL40614.1"/>
    </source>
</evidence>
<dbReference type="GO" id="GO:0006412">
    <property type="term" value="P:translation"/>
    <property type="evidence" value="ECO:0007669"/>
    <property type="project" value="UniProtKB-UniRule"/>
</dbReference>
<dbReference type="NCBIfam" id="TIGR03625">
    <property type="entry name" value="L3_bact"/>
    <property type="match status" value="1"/>
</dbReference>
<dbReference type="PROSITE" id="PS00474">
    <property type="entry name" value="RIBOSOMAL_L3"/>
    <property type="match status" value="1"/>
</dbReference>
<name>A0A1F7RI20_9BACT</name>
<dbReference type="SUPFAM" id="SSF50447">
    <property type="entry name" value="Translation proteins"/>
    <property type="match status" value="1"/>
</dbReference>
<dbReference type="PANTHER" id="PTHR11229">
    <property type="entry name" value="50S RIBOSOMAL PROTEIN L3"/>
    <property type="match status" value="1"/>
</dbReference>
<evidence type="ECO:0000256" key="7">
    <source>
        <dbReference type="HAMAP-Rule" id="MF_01325"/>
    </source>
</evidence>
<dbReference type="HAMAP" id="MF_01325_B">
    <property type="entry name" value="Ribosomal_uL3_B"/>
    <property type="match status" value="1"/>
</dbReference>
<comment type="caution">
    <text evidence="10">The sequence shown here is derived from an EMBL/GenBank/DDBJ whole genome shotgun (WGS) entry which is preliminary data.</text>
</comment>
<dbReference type="Pfam" id="PF00297">
    <property type="entry name" value="Ribosomal_L3"/>
    <property type="match status" value="1"/>
</dbReference>
<evidence type="ECO:0000256" key="8">
    <source>
        <dbReference type="RuleBase" id="RU003905"/>
    </source>
</evidence>
<dbReference type="EMBL" id="MGDB01000094">
    <property type="protein sequence ID" value="OGL40614.1"/>
    <property type="molecule type" value="Genomic_DNA"/>
</dbReference>
<gene>
    <name evidence="7" type="primary">rplC</name>
    <name evidence="10" type="ORF">A2042_03645</name>
</gene>
<keyword evidence="3 7" id="KW-0694">RNA-binding</keyword>
<dbReference type="Gene3D" id="3.30.160.810">
    <property type="match status" value="1"/>
</dbReference>
<comment type="function">
    <text evidence="7 9">One of the primary rRNA binding proteins, it binds directly near the 3'-end of the 23S rRNA, where it nucleates assembly of the 50S subunit.</text>
</comment>
<dbReference type="InterPro" id="IPR019926">
    <property type="entry name" value="Ribosomal_uL3_CS"/>
</dbReference>
<dbReference type="GO" id="GO:0019843">
    <property type="term" value="F:rRNA binding"/>
    <property type="evidence" value="ECO:0007669"/>
    <property type="project" value="UniProtKB-UniRule"/>
</dbReference>
<comment type="similarity">
    <text evidence="1 7 8">Belongs to the universal ribosomal protein uL3 family.</text>
</comment>
<reference evidence="10 11" key="1">
    <citation type="journal article" date="2016" name="Nat. Commun.">
        <title>Thousands of microbial genomes shed light on interconnected biogeochemical processes in an aquifer system.</title>
        <authorList>
            <person name="Anantharaman K."/>
            <person name="Brown C.T."/>
            <person name="Hug L.A."/>
            <person name="Sharon I."/>
            <person name="Castelle C.J."/>
            <person name="Probst A.J."/>
            <person name="Thomas B.C."/>
            <person name="Singh A."/>
            <person name="Wilkins M.J."/>
            <person name="Karaoz U."/>
            <person name="Brodie E.L."/>
            <person name="Williams K.H."/>
            <person name="Hubbard S.S."/>
            <person name="Banfield J.F."/>
        </authorList>
    </citation>
    <scope>NUCLEOTIDE SEQUENCE [LARGE SCALE GENOMIC DNA]</scope>
</reference>
<evidence type="ECO:0000256" key="6">
    <source>
        <dbReference type="ARBA" id="ARBA00035243"/>
    </source>
</evidence>
<dbReference type="AlphaFoldDB" id="A0A1F7RI20"/>
<dbReference type="InterPro" id="IPR009000">
    <property type="entry name" value="Transl_B-barrel_sf"/>
</dbReference>
<proteinExistence type="inferred from homology"/>
<protein>
    <recommendedName>
        <fullName evidence="6 7">Large ribosomal subunit protein uL3</fullName>
    </recommendedName>
</protein>
<evidence type="ECO:0000256" key="5">
    <source>
        <dbReference type="ARBA" id="ARBA00023274"/>
    </source>
</evidence>
<evidence type="ECO:0000256" key="2">
    <source>
        <dbReference type="ARBA" id="ARBA00022730"/>
    </source>
</evidence>
<dbReference type="GO" id="GO:0003735">
    <property type="term" value="F:structural constituent of ribosome"/>
    <property type="evidence" value="ECO:0007669"/>
    <property type="project" value="UniProtKB-UniRule"/>
</dbReference>
<evidence type="ECO:0000256" key="1">
    <source>
        <dbReference type="ARBA" id="ARBA00006540"/>
    </source>
</evidence>
<dbReference type="PANTHER" id="PTHR11229:SF16">
    <property type="entry name" value="LARGE RIBOSOMAL SUBUNIT PROTEIN UL3C"/>
    <property type="match status" value="1"/>
</dbReference>
<evidence type="ECO:0000256" key="3">
    <source>
        <dbReference type="ARBA" id="ARBA00022884"/>
    </source>
</evidence>
<comment type="subunit">
    <text evidence="7 9">Part of the 50S ribosomal subunit. Forms a cluster with proteins L14 and L19.</text>
</comment>
<keyword evidence="5 7" id="KW-0687">Ribonucleoprotein</keyword>
<keyword evidence="4 7" id="KW-0689">Ribosomal protein</keyword>
<evidence type="ECO:0000313" key="11">
    <source>
        <dbReference type="Proteomes" id="UP000178526"/>
    </source>
</evidence>
<keyword evidence="2 7" id="KW-0699">rRNA-binding</keyword>
<dbReference type="Proteomes" id="UP000178526">
    <property type="component" value="Unassembled WGS sequence"/>
</dbReference>